<evidence type="ECO:0000313" key="2">
    <source>
        <dbReference type="Proteomes" id="UP000036196"/>
    </source>
</evidence>
<protein>
    <submittedName>
        <fullName evidence="1">Uncharacterized protein</fullName>
    </submittedName>
</protein>
<sequence>MLLFPYGAVIAFVAEKKPCPTFVATQQTPERAEIDFVVTATFLIEPGVITRPLPETANLT</sequence>
<accession>A0A0J5M5G4</accession>
<keyword evidence="2" id="KW-1185">Reference proteome</keyword>
<dbReference type="AlphaFoldDB" id="A0A0J5M5G4"/>
<dbReference type="EMBL" id="LDZF01000023">
    <property type="protein sequence ID" value="KMK11938.1"/>
    <property type="molecule type" value="Genomic_DNA"/>
</dbReference>
<comment type="caution">
    <text evidence="1">The sequence shown here is derived from an EMBL/GenBank/DDBJ whole genome shotgun (WGS) entry which is preliminary data.</text>
</comment>
<dbReference type="Proteomes" id="UP000036196">
    <property type="component" value="Unassembled WGS sequence"/>
</dbReference>
<name>A0A0J5M5G4_PLUGE</name>
<organism evidence="1 2">
    <name type="scientific">Pluralibacter gergoviae</name>
    <name type="common">Enterobacter gergoviae</name>
    <dbReference type="NCBI Taxonomy" id="61647"/>
    <lineage>
        <taxon>Bacteria</taxon>
        <taxon>Pseudomonadati</taxon>
        <taxon>Pseudomonadota</taxon>
        <taxon>Gammaproteobacteria</taxon>
        <taxon>Enterobacterales</taxon>
        <taxon>Enterobacteriaceae</taxon>
        <taxon>Pluralibacter</taxon>
    </lineage>
</organism>
<gene>
    <name evidence="1" type="ORF">ABW06_19300</name>
</gene>
<reference evidence="1 2" key="1">
    <citation type="submission" date="2015-05" db="EMBL/GenBank/DDBJ databases">
        <title>Genome sequences of Pluralibacter gergoviae.</title>
        <authorList>
            <person name="Greninger A.L."/>
            <person name="Miller S."/>
        </authorList>
    </citation>
    <scope>NUCLEOTIDE SEQUENCE [LARGE SCALE GENOMIC DNA]</scope>
    <source>
        <strain evidence="1 2">JS81F13</strain>
    </source>
</reference>
<proteinExistence type="predicted"/>
<evidence type="ECO:0000313" key="1">
    <source>
        <dbReference type="EMBL" id="KMK11938.1"/>
    </source>
</evidence>